<name>A0A485LTJ3_9ZZZZ</name>
<gene>
    <name evidence="3" type="ORF">SCFA_100002</name>
</gene>
<accession>A0A485LTJ3</accession>
<keyword evidence="1" id="KW-1133">Transmembrane helix</keyword>
<dbReference type="GO" id="GO:0006508">
    <property type="term" value="P:proteolysis"/>
    <property type="evidence" value="ECO:0007669"/>
    <property type="project" value="UniProtKB-KW"/>
</dbReference>
<dbReference type="Pfam" id="PF02517">
    <property type="entry name" value="Rce1-like"/>
    <property type="match status" value="1"/>
</dbReference>
<keyword evidence="3" id="KW-0645">Protease</keyword>
<dbReference type="InterPro" id="IPR003675">
    <property type="entry name" value="Rce1/LyrA-like_dom"/>
</dbReference>
<feature type="transmembrane region" description="Helical" evidence="1">
    <location>
        <begin position="7"/>
        <end position="25"/>
    </location>
</feature>
<evidence type="ECO:0000256" key="1">
    <source>
        <dbReference type="SAM" id="Phobius"/>
    </source>
</evidence>
<keyword evidence="1" id="KW-0812">Transmembrane</keyword>
<feature type="transmembrane region" description="Helical" evidence="1">
    <location>
        <begin position="106"/>
        <end position="126"/>
    </location>
</feature>
<dbReference type="EMBL" id="CAADRM010000002">
    <property type="protein sequence ID" value="VFU11204.1"/>
    <property type="molecule type" value="Genomic_DNA"/>
</dbReference>
<protein>
    <submittedName>
        <fullName evidence="3">CAAX amino terminal protease self-immunity</fullName>
    </submittedName>
</protein>
<evidence type="ECO:0000259" key="2">
    <source>
        <dbReference type="Pfam" id="PF02517"/>
    </source>
</evidence>
<dbReference type="GO" id="GO:0080120">
    <property type="term" value="P:CAAX-box protein maturation"/>
    <property type="evidence" value="ECO:0007669"/>
    <property type="project" value="UniProtKB-ARBA"/>
</dbReference>
<dbReference type="AlphaFoldDB" id="A0A485LTJ3"/>
<evidence type="ECO:0000313" key="3">
    <source>
        <dbReference type="EMBL" id="VFU11204.1"/>
    </source>
</evidence>
<sequence length="206" mass="22646">MSGAGHRLLWPTVILAFVLWFVTFSLPWYSFWIKISLSAGILAALALRAGAAADNRLAFDGTAVFQGLLFAAVLYGIFWIGNEISSLIFPFAPQQVGAIYAKGAGFPLPVVFLLLLLVTGPCEEIYWRGFLQKNLMLRCGETRGWILATAIYAGVHILSFNFMLFGAAAVAGTFWGLLYMKLKRLDTLIVCHSVWSAFIFAVLPVT</sequence>
<feature type="transmembrane region" description="Helical" evidence="1">
    <location>
        <begin position="146"/>
        <end position="175"/>
    </location>
</feature>
<reference evidence="3" key="1">
    <citation type="submission" date="2019-03" db="EMBL/GenBank/DDBJ databases">
        <authorList>
            <person name="Hao L."/>
        </authorList>
    </citation>
    <scope>NUCLEOTIDE SEQUENCE</scope>
</reference>
<feature type="domain" description="CAAX prenyl protease 2/Lysostaphin resistance protein A-like" evidence="2">
    <location>
        <begin position="109"/>
        <end position="197"/>
    </location>
</feature>
<proteinExistence type="predicted"/>
<keyword evidence="3" id="KW-0378">Hydrolase</keyword>
<keyword evidence="1" id="KW-0472">Membrane</keyword>
<feature type="transmembrane region" description="Helical" evidence="1">
    <location>
        <begin position="63"/>
        <end position="81"/>
    </location>
</feature>
<organism evidence="3">
    <name type="scientific">anaerobic digester metagenome</name>
    <dbReference type="NCBI Taxonomy" id="1263854"/>
    <lineage>
        <taxon>unclassified sequences</taxon>
        <taxon>metagenomes</taxon>
        <taxon>ecological metagenomes</taxon>
    </lineage>
</organism>
<dbReference type="GO" id="GO:0004175">
    <property type="term" value="F:endopeptidase activity"/>
    <property type="evidence" value="ECO:0007669"/>
    <property type="project" value="UniProtKB-ARBA"/>
</dbReference>
<feature type="transmembrane region" description="Helical" evidence="1">
    <location>
        <begin position="31"/>
        <end position="51"/>
    </location>
</feature>